<proteinExistence type="predicted"/>
<dbReference type="PANTHER" id="PTHR35333:SF3">
    <property type="entry name" value="BETA-LACTAMASE-TYPE TRANSPEPTIDASE FOLD CONTAINING PROTEIN"/>
    <property type="match status" value="1"/>
</dbReference>
<dbReference type="GO" id="GO:0008800">
    <property type="term" value="F:beta-lactamase activity"/>
    <property type="evidence" value="ECO:0007669"/>
    <property type="project" value="InterPro"/>
</dbReference>
<dbReference type="EMBL" id="FNSO01000004">
    <property type="protein sequence ID" value="SED65074.1"/>
    <property type="molecule type" value="Genomic_DNA"/>
</dbReference>
<organism evidence="3 4">
    <name type="scientific">Amycolatopsis tolypomycina</name>
    <dbReference type="NCBI Taxonomy" id="208445"/>
    <lineage>
        <taxon>Bacteria</taxon>
        <taxon>Bacillati</taxon>
        <taxon>Actinomycetota</taxon>
        <taxon>Actinomycetes</taxon>
        <taxon>Pseudonocardiales</taxon>
        <taxon>Pseudonocardiaceae</taxon>
        <taxon>Amycolatopsis</taxon>
    </lineage>
</organism>
<keyword evidence="1" id="KW-0472">Membrane</keyword>
<accession>A0A1H5CF73</accession>
<keyword evidence="1" id="KW-0812">Transmembrane</keyword>
<name>A0A1H5CF73_9PSEU</name>
<dbReference type="PANTHER" id="PTHR35333">
    <property type="entry name" value="BETA-LACTAMASE"/>
    <property type="match status" value="1"/>
</dbReference>
<keyword evidence="1" id="KW-1133">Transmembrane helix</keyword>
<feature type="domain" description="Beta-lactamase class A catalytic" evidence="2">
    <location>
        <begin position="122"/>
        <end position="261"/>
    </location>
</feature>
<dbReference type="STRING" id="208445.SAMN04489727_8740"/>
<dbReference type="SUPFAM" id="SSF56601">
    <property type="entry name" value="beta-lactamase/transpeptidase-like"/>
    <property type="match status" value="1"/>
</dbReference>
<dbReference type="InterPro" id="IPR012338">
    <property type="entry name" value="Beta-lactam/transpept-like"/>
</dbReference>
<gene>
    <name evidence="3" type="ORF">SAMN04489727_8740</name>
</gene>
<protein>
    <submittedName>
        <fullName evidence="3">Beta-lactamase enzyme family protein</fullName>
    </submittedName>
</protein>
<keyword evidence="4" id="KW-1185">Reference proteome</keyword>
<evidence type="ECO:0000256" key="1">
    <source>
        <dbReference type="SAM" id="Phobius"/>
    </source>
</evidence>
<dbReference type="Proteomes" id="UP000199622">
    <property type="component" value="Unassembled WGS sequence"/>
</dbReference>
<reference evidence="4" key="1">
    <citation type="submission" date="2016-10" db="EMBL/GenBank/DDBJ databases">
        <authorList>
            <person name="Varghese N."/>
            <person name="Submissions S."/>
        </authorList>
    </citation>
    <scope>NUCLEOTIDE SEQUENCE [LARGE SCALE GENOMIC DNA]</scope>
    <source>
        <strain evidence="4">DSM 44544</strain>
    </source>
</reference>
<evidence type="ECO:0000313" key="4">
    <source>
        <dbReference type="Proteomes" id="UP000199622"/>
    </source>
</evidence>
<sequence>MFKLDDVKVRVAIAAVLVVGGVITAVALNSGSGNDGWRAACGSAPAAPAGRQASIVAEARKALLSTGNDPRLGIEIVDLDACAVETSWKADQPQPAASVVKLLIALDLIDRSGVPSDGEATAVHAMLSASDDRVASRLWQQNGGPEIVRRQTRKLGLARTEPPADPGKWGSTRMSPTDVVATYRYLTAGLSAEGREFMTEAMASAPRAAADGFDQHFGIPSAFTGAAWAVKQGWGSSEGRRVLNTTGLVRTTSRTYAVAVMASWSDTIDWPTATAAVTTAVGALKGSLKAAKV</sequence>
<dbReference type="InterPro" id="IPR045155">
    <property type="entry name" value="Beta-lactam_cat"/>
</dbReference>
<evidence type="ECO:0000313" key="3">
    <source>
        <dbReference type="EMBL" id="SED65074.1"/>
    </source>
</evidence>
<dbReference type="GO" id="GO:0046677">
    <property type="term" value="P:response to antibiotic"/>
    <property type="evidence" value="ECO:0007669"/>
    <property type="project" value="InterPro"/>
</dbReference>
<dbReference type="Gene3D" id="3.40.710.10">
    <property type="entry name" value="DD-peptidase/beta-lactamase superfamily"/>
    <property type="match status" value="1"/>
</dbReference>
<dbReference type="InterPro" id="IPR000871">
    <property type="entry name" value="Beta-lactam_class-A"/>
</dbReference>
<dbReference type="Pfam" id="PF13354">
    <property type="entry name" value="Beta-lactamase2"/>
    <property type="match status" value="1"/>
</dbReference>
<feature type="transmembrane region" description="Helical" evidence="1">
    <location>
        <begin position="7"/>
        <end position="28"/>
    </location>
</feature>
<dbReference type="GO" id="GO:0030655">
    <property type="term" value="P:beta-lactam antibiotic catabolic process"/>
    <property type="evidence" value="ECO:0007669"/>
    <property type="project" value="InterPro"/>
</dbReference>
<evidence type="ECO:0000259" key="2">
    <source>
        <dbReference type="Pfam" id="PF13354"/>
    </source>
</evidence>
<dbReference type="AlphaFoldDB" id="A0A1H5CF73"/>
<dbReference type="RefSeq" id="WP_244170594.1">
    <property type="nucleotide sequence ID" value="NZ_FNSO01000004.1"/>
</dbReference>